<sequence>MMLINKAFVVGLLAVAPIWAFAHGSDGPSSGTGRV</sequence>
<dbReference type="KEGG" id="msx:AU14_04760"/>
<reference evidence="1 2" key="1">
    <citation type="journal article" date="2014" name="Genome Announc.">
        <title>Draft Genome Sequences of Marinobacter similis A3d10T and Marinobacter salarius R9SW1T.</title>
        <authorList>
            <person name="Ivanova E.P."/>
            <person name="Ng H.J."/>
            <person name="Webb H.K."/>
            <person name="Feng G."/>
            <person name="Oshima K."/>
            <person name="Hattori M."/>
            <person name="Ohkuma M."/>
            <person name="Sergeev A.F."/>
            <person name="Mikhailov V.V."/>
            <person name="Crawford R.J."/>
            <person name="Sawabe T."/>
        </authorList>
    </citation>
    <scope>NUCLEOTIDE SEQUENCE [LARGE SCALE GENOMIC DNA]</scope>
    <source>
        <strain evidence="1 2">A3d10</strain>
    </source>
</reference>
<keyword evidence="2" id="KW-1185">Reference proteome</keyword>
<dbReference type="HOGENOM" id="CLU_3365815_0_0_6"/>
<protein>
    <submittedName>
        <fullName evidence="1">Uncharacterized protein</fullName>
    </submittedName>
</protein>
<dbReference type="AlphaFoldDB" id="W5YLC1"/>
<evidence type="ECO:0000313" key="1">
    <source>
        <dbReference type="EMBL" id="AHI30007.1"/>
    </source>
</evidence>
<organism evidence="1 2">
    <name type="scientific">Marinobacter similis</name>
    <dbReference type="NCBI Taxonomy" id="1420916"/>
    <lineage>
        <taxon>Bacteria</taxon>
        <taxon>Pseudomonadati</taxon>
        <taxon>Pseudomonadota</taxon>
        <taxon>Gammaproteobacteria</taxon>
        <taxon>Pseudomonadales</taxon>
        <taxon>Marinobacteraceae</taxon>
        <taxon>Marinobacter</taxon>
    </lineage>
</organism>
<dbReference type="Proteomes" id="UP000061489">
    <property type="component" value="Chromosome"/>
</dbReference>
<accession>W5YLC1</accession>
<evidence type="ECO:0000313" key="2">
    <source>
        <dbReference type="Proteomes" id="UP000061489"/>
    </source>
</evidence>
<gene>
    <name evidence="1" type="ORF">AU14_04760</name>
</gene>
<name>W5YLC1_9GAMM</name>
<proteinExistence type="predicted"/>
<dbReference type="EMBL" id="CP007151">
    <property type="protein sequence ID" value="AHI30007.1"/>
    <property type="molecule type" value="Genomic_DNA"/>
</dbReference>